<proteinExistence type="predicted"/>
<name>A0A0V0RCD6_9BILA</name>
<comment type="caution">
    <text evidence="1">The sequence shown here is derived from an EMBL/GenBank/DDBJ whole genome shotgun (WGS) entry which is preliminary data.</text>
</comment>
<dbReference type="Proteomes" id="UP000054630">
    <property type="component" value="Unassembled WGS sequence"/>
</dbReference>
<evidence type="ECO:0000313" key="2">
    <source>
        <dbReference type="Proteomes" id="UP000054630"/>
    </source>
</evidence>
<protein>
    <submittedName>
        <fullName evidence="1">Uncharacterized protein</fullName>
    </submittedName>
</protein>
<reference evidence="1 2" key="1">
    <citation type="submission" date="2015-01" db="EMBL/GenBank/DDBJ databases">
        <title>Evolution of Trichinella species and genotypes.</title>
        <authorList>
            <person name="Korhonen P.K."/>
            <person name="Edoardo P."/>
            <person name="Giuseppe L.R."/>
            <person name="Gasser R.B."/>
        </authorList>
    </citation>
    <scope>NUCLEOTIDE SEQUENCE [LARGE SCALE GENOMIC DNA]</scope>
    <source>
        <strain evidence="1">ISS37</strain>
    </source>
</reference>
<dbReference type="AlphaFoldDB" id="A0A0V0RCD6"/>
<accession>A0A0V0RCD6</accession>
<gene>
    <name evidence="1" type="ORF">T07_10399</name>
</gene>
<dbReference type="EMBL" id="JYDL01000736">
    <property type="protein sequence ID" value="KRX12142.1"/>
    <property type="molecule type" value="Genomic_DNA"/>
</dbReference>
<keyword evidence="2" id="KW-1185">Reference proteome</keyword>
<evidence type="ECO:0000313" key="1">
    <source>
        <dbReference type="EMBL" id="KRX12142.1"/>
    </source>
</evidence>
<organism evidence="1 2">
    <name type="scientific">Trichinella nelsoni</name>
    <dbReference type="NCBI Taxonomy" id="6336"/>
    <lineage>
        <taxon>Eukaryota</taxon>
        <taxon>Metazoa</taxon>
        <taxon>Ecdysozoa</taxon>
        <taxon>Nematoda</taxon>
        <taxon>Enoplea</taxon>
        <taxon>Dorylaimia</taxon>
        <taxon>Trichinellida</taxon>
        <taxon>Trichinellidae</taxon>
        <taxon>Trichinella</taxon>
    </lineage>
</organism>
<sequence length="105" mass="11827">MFSQFSCQMRELNTRRSSVSIMAALFKMAHPSASFARAWASSSPGPTRLYTYFHQLSEIHAVQWGSGRPLSLNRAAPLRLLALMGPLVPPVRSHWILRTDSKRLS</sequence>